<dbReference type="Gene3D" id="1.10.287.950">
    <property type="entry name" value="Methyl-accepting chemotaxis protein"/>
    <property type="match status" value="1"/>
</dbReference>
<evidence type="ECO:0000256" key="9">
    <source>
        <dbReference type="SAM" id="Phobius"/>
    </source>
</evidence>
<dbReference type="SUPFAM" id="SSF103190">
    <property type="entry name" value="Sensory domain-like"/>
    <property type="match status" value="1"/>
</dbReference>
<dbReference type="Pfam" id="PF00015">
    <property type="entry name" value="MCPsignal"/>
    <property type="match status" value="1"/>
</dbReference>
<evidence type="ECO:0000259" key="11">
    <source>
        <dbReference type="PROSITE" id="PS50885"/>
    </source>
</evidence>
<evidence type="ECO:0000313" key="12">
    <source>
        <dbReference type="EMBL" id="MBE6092164.1"/>
    </source>
</evidence>
<evidence type="ECO:0000256" key="4">
    <source>
        <dbReference type="ARBA" id="ARBA00022989"/>
    </source>
</evidence>
<evidence type="ECO:0000313" key="13">
    <source>
        <dbReference type="Proteomes" id="UP000761380"/>
    </source>
</evidence>
<dbReference type="GO" id="GO:0005886">
    <property type="term" value="C:plasma membrane"/>
    <property type="evidence" value="ECO:0007669"/>
    <property type="project" value="UniProtKB-SubCell"/>
</dbReference>
<dbReference type="CDD" id="cd11386">
    <property type="entry name" value="MCP_signal"/>
    <property type="match status" value="1"/>
</dbReference>
<feature type="domain" description="HAMP" evidence="11">
    <location>
        <begin position="202"/>
        <end position="254"/>
    </location>
</feature>
<keyword evidence="2" id="KW-1003">Cell membrane</keyword>
<evidence type="ECO:0000256" key="2">
    <source>
        <dbReference type="ARBA" id="ARBA00022475"/>
    </source>
</evidence>
<keyword evidence="5 9" id="KW-0472">Membrane</keyword>
<name>A0A927WRJ9_SELRU</name>
<dbReference type="Pfam" id="PF17202">
    <property type="entry name" value="sCache_3_3"/>
    <property type="match status" value="1"/>
</dbReference>
<dbReference type="PANTHER" id="PTHR32089:SF112">
    <property type="entry name" value="LYSOZYME-LIKE PROTEIN-RELATED"/>
    <property type="match status" value="1"/>
</dbReference>
<dbReference type="Proteomes" id="UP000761380">
    <property type="component" value="Unassembled WGS sequence"/>
</dbReference>
<dbReference type="PRINTS" id="PR00260">
    <property type="entry name" value="CHEMTRNSDUCR"/>
</dbReference>
<keyword evidence="3 9" id="KW-0812">Transmembrane</keyword>
<dbReference type="PROSITE" id="PS50885">
    <property type="entry name" value="HAMP"/>
    <property type="match status" value="1"/>
</dbReference>
<evidence type="ECO:0000256" key="3">
    <source>
        <dbReference type="ARBA" id="ARBA00022692"/>
    </source>
</evidence>
<dbReference type="PROSITE" id="PS51257">
    <property type="entry name" value="PROKAR_LIPOPROTEIN"/>
    <property type="match status" value="1"/>
</dbReference>
<dbReference type="SMART" id="SM00283">
    <property type="entry name" value="MA"/>
    <property type="match status" value="1"/>
</dbReference>
<evidence type="ECO:0000256" key="5">
    <source>
        <dbReference type="ARBA" id="ARBA00023136"/>
    </source>
</evidence>
<comment type="caution">
    <text evidence="12">The sequence shown here is derived from an EMBL/GenBank/DDBJ whole genome shotgun (WGS) entry which is preliminary data.</text>
</comment>
<dbReference type="AlphaFoldDB" id="A0A927WRJ9"/>
<gene>
    <name evidence="12" type="ORF">E7201_03140</name>
</gene>
<reference evidence="12" key="1">
    <citation type="submission" date="2019-04" db="EMBL/GenBank/DDBJ databases">
        <title>Evolution of Biomass-Degrading Anaerobic Consortia Revealed by Metagenomics.</title>
        <authorList>
            <person name="Peng X."/>
        </authorList>
    </citation>
    <scope>NUCLEOTIDE SEQUENCE</scope>
    <source>
        <strain evidence="12">SIG240</strain>
    </source>
</reference>
<organism evidence="12 13">
    <name type="scientific">Selenomonas ruminantium</name>
    <dbReference type="NCBI Taxonomy" id="971"/>
    <lineage>
        <taxon>Bacteria</taxon>
        <taxon>Bacillati</taxon>
        <taxon>Bacillota</taxon>
        <taxon>Negativicutes</taxon>
        <taxon>Selenomonadales</taxon>
        <taxon>Selenomonadaceae</taxon>
        <taxon>Selenomonas</taxon>
    </lineage>
</organism>
<keyword evidence="4 9" id="KW-1133">Transmembrane helix</keyword>
<dbReference type="InterPro" id="IPR029151">
    <property type="entry name" value="Sensor-like_sf"/>
</dbReference>
<dbReference type="CDD" id="cd06225">
    <property type="entry name" value="HAMP"/>
    <property type="match status" value="1"/>
</dbReference>
<dbReference type="Pfam" id="PF00672">
    <property type="entry name" value="HAMP"/>
    <property type="match status" value="1"/>
</dbReference>
<dbReference type="EMBL" id="SVBY01000013">
    <property type="protein sequence ID" value="MBE6092164.1"/>
    <property type="molecule type" value="Genomic_DNA"/>
</dbReference>
<dbReference type="GO" id="GO:0007165">
    <property type="term" value="P:signal transduction"/>
    <property type="evidence" value="ECO:0007669"/>
    <property type="project" value="UniProtKB-KW"/>
</dbReference>
<protein>
    <submittedName>
        <fullName evidence="12">Methyl-accepting chemotaxis protein</fullName>
    </submittedName>
</protein>
<accession>A0A927WRJ9</accession>
<dbReference type="PANTHER" id="PTHR32089">
    <property type="entry name" value="METHYL-ACCEPTING CHEMOTAXIS PROTEIN MCPB"/>
    <property type="match status" value="1"/>
</dbReference>
<dbReference type="InterPro" id="IPR004089">
    <property type="entry name" value="MCPsignal_dom"/>
</dbReference>
<proteinExistence type="inferred from homology"/>
<sequence length="559" mass="60173">MKLQTKAVLGVNFFIVIACLCMGVLGYRSAADGFAKSLQMKADSNVKSLLALMDDRYPGEWRIENNVLYKGNQQIEGSTEIVDSFGNMLGGHVTFFRGNTRVATTVQTEGKRSVGTPASDMVQEVVLKNGQNYTGSAEVLGQSYESAYCPLKDGSGKVIGMAFVGLSVHELDDIQYKFIFSTIVAMLIIATLMGIFSWWIIGRTLRPLRRTVTAIQEIADGDMRGEPLPETEDEIGELAASANVMRDKLRNLLLGVNKSTNSVTESAEMLKEQARQTQLSIQMVADSAVHLADGTNQQVRIVTDLQNSTVRMREHMHELHAGAKVMAETAQQSKDKAADGRKTVGQAVAQIKNIAEQVKVSADVVGTLGKRSSEIGSIVETISNIAGQTNLLALNAAIEAARAGEAGRGFAVVADEVRKLAEQSALAAQNITQLVNDIQRDTDMAVESISEGSQSVSDGAAIVTATGEAFRMIEEQVELLNGTVEKSTEAIETLNAATHELADNMERVMDSSRIATDEAQSVSAATEQQAAAMHEISDANNHLAELAKTLSAEVKKFKV</sequence>
<dbReference type="Gene3D" id="6.10.340.10">
    <property type="match status" value="1"/>
</dbReference>
<evidence type="ECO:0000256" key="7">
    <source>
        <dbReference type="ARBA" id="ARBA00029447"/>
    </source>
</evidence>
<feature type="domain" description="Methyl-accepting transducer" evidence="10">
    <location>
        <begin position="273"/>
        <end position="544"/>
    </location>
</feature>
<dbReference type="InterPro" id="IPR004090">
    <property type="entry name" value="Chemotax_Me-accpt_rcpt"/>
</dbReference>
<dbReference type="InterPro" id="IPR033463">
    <property type="entry name" value="sCache_3"/>
</dbReference>
<comment type="similarity">
    <text evidence="7">Belongs to the methyl-accepting chemotaxis (MCP) protein family.</text>
</comment>
<feature type="transmembrane region" description="Helical" evidence="9">
    <location>
        <begin position="178"/>
        <end position="201"/>
    </location>
</feature>
<evidence type="ECO:0000256" key="6">
    <source>
        <dbReference type="ARBA" id="ARBA00023224"/>
    </source>
</evidence>
<keyword evidence="6 8" id="KW-0807">Transducer</keyword>
<evidence type="ECO:0000256" key="1">
    <source>
        <dbReference type="ARBA" id="ARBA00004651"/>
    </source>
</evidence>
<dbReference type="SUPFAM" id="SSF58104">
    <property type="entry name" value="Methyl-accepting chemotaxis protein (MCP) signaling domain"/>
    <property type="match status" value="1"/>
</dbReference>
<feature type="transmembrane region" description="Helical" evidence="9">
    <location>
        <begin position="7"/>
        <end position="27"/>
    </location>
</feature>
<dbReference type="GO" id="GO:0004888">
    <property type="term" value="F:transmembrane signaling receptor activity"/>
    <property type="evidence" value="ECO:0007669"/>
    <property type="project" value="InterPro"/>
</dbReference>
<evidence type="ECO:0000259" key="10">
    <source>
        <dbReference type="PROSITE" id="PS50111"/>
    </source>
</evidence>
<comment type="subcellular location">
    <subcellularLocation>
        <location evidence="1">Cell membrane</location>
        <topology evidence="1">Multi-pass membrane protein</topology>
    </subcellularLocation>
</comment>
<dbReference type="GO" id="GO:0006935">
    <property type="term" value="P:chemotaxis"/>
    <property type="evidence" value="ECO:0007669"/>
    <property type="project" value="InterPro"/>
</dbReference>
<evidence type="ECO:0000256" key="8">
    <source>
        <dbReference type="PROSITE-ProRule" id="PRU00284"/>
    </source>
</evidence>
<dbReference type="PROSITE" id="PS50111">
    <property type="entry name" value="CHEMOTAXIS_TRANSDUC_2"/>
    <property type="match status" value="1"/>
</dbReference>
<dbReference type="SMART" id="SM00304">
    <property type="entry name" value="HAMP"/>
    <property type="match status" value="1"/>
</dbReference>
<dbReference type="InterPro" id="IPR003660">
    <property type="entry name" value="HAMP_dom"/>
</dbReference>